<evidence type="ECO:0000313" key="3">
    <source>
        <dbReference type="EMBL" id="KAF9501884.1"/>
    </source>
</evidence>
<feature type="compositionally biased region" description="Polar residues" evidence="1">
    <location>
        <begin position="130"/>
        <end position="145"/>
    </location>
</feature>
<feature type="region of interest" description="Disordered" evidence="1">
    <location>
        <begin position="205"/>
        <end position="351"/>
    </location>
</feature>
<dbReference type="OrthoDB" id="10586668at2759"/>
<dbReference type="Proteomes" id="UP000807025">
    <property type="component" value="Unassembled WGS sequence"/>
</dbReference>
<dbReference type="EMBL" id="MU154522">
    <property type="protein sequence ID" value="KAF9501884.1"/>
    <property type="molecule type" value="Genomic_DNA"/>
</dbReference>
<name>A0A9P6ABP4_PLEER</name>
<protein>
    <submittedName>
        <fullName evidence="3">Uncharacterized protein</fullName>
    </submittedName>
</protein>
<gene>
    <name evidence="3" type="ORF">BDN71DRAFT_495395</name>
</gene>
<keyword evidence="4" id="KW-1185">Reference proteome</keyword>
<feature type="compositionally biased region" description="Gly residues" evidence="1">
    <location>
        <begin position="239"/>
        <end position="248"/>
    </location>
</feature>
<sequence>MNKNPNLLATPLNLIPHPYQNSYLKQPSHSLLSRIYQIAMAPFTHLIFLVIAFGGFTQVLAKPVSTDSDALAERDDGPLEVCRTINCVTGNSEPPTEDFRICCSGGHTTASDPDSDSSSTSPGDAPDSSNGLIVTTGHLSNTETDGSVGDEPGSPLTQITATYDEAQSEPAGAGVQLGDVQLVAIGPQDTSNGAAGERVVITRPQGLNLLGPTQATPSGASGGDPPTSGSNGGNLENGSDGGSGGANGDAGNTGSPSTSGANGGNQGTGSGGTAASAGNAGNSSNPPPSGAGSPNAGAGADNQGNDNQGTNGNGSGSGTGSGSGQQANGSGGRAASGQGSNPPANGGGSGSPLICNCVCG</sequence>
<feature type="compositionally biased region" description="Low complexity" evidence="1">
    <location>
        <begin position="108"/>
        <end position="129"/>
    </location>
</feature>
<keyword evidence="2" id="KW-0812">Transmembrane</keyword>
<proteinExistence type="predicted"/>
<accession>A0A9P6ABP4</accession>
<comment type="caution">
    <text evidence="3">The sequence shown here is derived from an EMBL/GenBank/DDBJ whole genome shotgun (WGS) entry which is preliminary data.</text>
</comment>
<feature type="transmembrane region" description="Helical" evidence="2">
    <location>
        <begin position="35"/>
        <end position="56"/>
    </location>
</feature>
<organism evidence="3 4">
    <name type="scientific">Pleurotus eryngii</name>
    <name type="common">Boletus of the steppes</name>
    <dbReference type="NCBI Taxonomy" id="5323"/>
    <lineage>
        <taxon>Eukaryota</taxon>
        <taxon>Fungi</taxon>
        <taxon>Dikarya</taxon>
        <taxon>Basidiomycota</taxon>
        <taxon>Agaricomycotina</taxon>
        <taxon>Agaricomycetes</taxon>
        <taxon>Agaricomycetidae</taxon>
        <taxon>Agaricales</taxon>
        <taxon>Pleurotineae</taxon>
        <taxon>Pleurotaceae</taxon>
        <taxon>Pleurotus</taxon>
    </lineage>
</organism>
<dbReference type="AlphaFoldDB" id="A0A9P6ABP4"/>
<feature type="compositionally biased region" description="Low complexity" evidence="1">
    <location>
        <begin position="249"/>
        <end position="260"/>
    </location>
</feature>
<feature type="compositionally biased region" description="Low complexity" evidence="1">
    <location>
        <begin position="273"/>
        <end position="310"/>
    </location>
</feature>
<feature type="compositionally biased region" description="Gly residues" evidence="1">
    <location>
        <begin position="311"/>
        <end position="334"/>
    </location>
</feature>
<keyword evidence="2" id="KW-1133">Transmembrane helix</keyword>
<feature type="compositionally biased region" description="Gly residues" evidence="1">
    <location>
        <begin position="261"/>
        <end position="272"/>
    </location>
</feature>
<feature type="compositionally biased region" description="Low complexity" evidence="1">
    <location>
        <begin position="335"/>
        <end position="344"/>
    </location>
</feature>
<feature type="region of interest" description="Disordered" evidence="1">
    <location>
        <begin position="108"/>
        <end position="157"/>
    </location>
</feature>
<feature type="compositionally biased region" description="Low complexity" evidence="1">
    <location>
        <begin position="227"/>
        <end position="238"/>
    </location>
</feature>
<keyword evidence="2" id="KW-0472">Membrane</keyword>
<reference evidence="3" key="1">
    <citation type="submission" date="2020-11" db="EMBL/GenBank/DDBJ databases">
        <authorList>
            <consortium name="DOE Joint Genome Institute"/>
            <person name="Ahrendt S."/>
            <person name="Riley R."/>
            <person name="Andreopoulos W."/>
            <person name="Labutti K."/>
            <person name="Pangilinan J."/>
            <person name="Ruiz-Duenas F.J."/>
            <person name="Barrasa J.M."/>
            <person name="Sanchez-Garcia M."/>
            <person name="Camarero S."/>
            <person name="Miyauchi S."/>
            <person name="Serrano A."/>
            <person name="Linde D."/>
            <person name="Babiker R."/>
            <person name="Drula E."/>
            <person name="Ayuso-Fernandez I."/>
            <person name="Pacheco R."/>
            <person name="Padilla G."/>
            <person name="Ferreira P."/>
            <person name="Barriuso J."/>
            <person name="Kellner H."/>
            <person name="Castanera R."/>
            <person name="Alfaro M."/>
            <person name="Ramirez L."/>
            <person name="Pisabarro A.G."/>
            <person name="Kuo A."/>
            <person name="Tritt A."/>
            <person name="Lipzen A."/>
            <person name="He G."/>
            <person name="Yan M."/>
            <person name="Ng V."/>
            <person name="Cullen D."/>
            <person name="Martin F."/>
            <person name="Rosso M.-N."/>
            <person name="Henrissat B."/>
            <person name="Hibbett D."/>
            <person name="Martinez A.T."/>
            <person name="Grigoriev I.V."/>
        </authorList>
    </citation>
    <scope>NUCLEOTIDE SEQUENCE</scope>
    <source>
        <strain evidence="3">ATCC 90797</strain>
    </source>
</reference>
<evidence type="ECO:0000256" key="2">
    <source>
        <dbReference type="SAM" id="Phobius"/>
    </source>
</evidence>
<evidence type="ECO:0000256" key="1">
    <source>
        <dbReference type="SAM" id="MobiDB-lite"/>
    </source>
</evidence>
<evidence type="ECO:0000313" key="4">
    <source>
        <dbReference type="Proteomes" id="UP000807025"/>
    </source>
</evidence>